<dbReference type="InterPro" id="IPR009057">
    <property type="entry name" value="Homeodomain-like_sf"/>
</dbReference>
<keyword evidence="4" id="KW-1185">Reference proteome</keyword>
<proteinExistence type="predicted"/>
<reference evidence="3" key="2">
    <citation type="submission" date="2016-11" db="EMBL/GenBank/DDBJ databases">
        <authorList>
            <person name="Jaros S."/>
            <person name="Januszkiewicz K."/>
            <person name="Wedrychowicz H."/>
        </authorList>
    </citation>
    <scope>NUCLEOTIDE SEQUENCE [LARGE SCALE GENOMIC DNA]</scope>
    <source>
        <strain evidence="3">DSM 16219</strain>
    </source>
</reference>
<dbReference type="EMBL" id="FQZU01000051">
    <property type="protein sequence ID" value="SHL19255.1"/>
    <property type="molecule type" value="Genomic_DNA"/>
</dbReference>
<dbReference type="InterPro" id="IPR025959">
    <property type="entry name" value="Winged_HTH_dom"/>
</dbReference>
<dbReference type="Proteomes" id="UP000183994">
    <property type="component" value="Unassembled WGS sequence"/>
</dbReference>
<dbReference type="OrthoDB" id="5296970at2"/>
<name>A0A1M6Z0U9_9BACT</name>
<dbReference type="AlphaFoldDB" id="A0A1M6Z0U9"/>
<evidence type="ECO:0000313" key="3">
    <source>
        <dbReference type="EMBL" id="SHL24057.1"/>
    </source>
</evidence>
<accession>A0A1M6Z0U9</accession>
<evidence type="ECO:0000313" key="2">
    <source>
        <dbReference type="EMBL" id="SHL19255.1"/>
    </source>
</evidence>
<dbReference type="EMBL" id="FQZU01000054">
    <property type="protein sequence ID" value="SHL24057.1"/>
    <property type="molecule type" value="Genomic_DNA"/>
</dbReference>
<evidence type="ECO:0000259" key="1">
    <source>
        <dbReference type="Pfam" id="PF13592"/>
    </source>
</evidence>
<evidence type="ECO:0000313" key="4">
    <source>
        <dbReference type="Proteomes" id="UP000183994"/>
    </source>
</evidence>
<sequence length="167" mass="18957">MGKVTKAKEHLTVQEIQDRIRETVGFPRVLKWLVVLNALVDPRPANEIALHLNLATQTVHNIVSQYNNKGPDALDGPGKGGRYKAYLSLQEEAEFLEPFQEQALTGKIATAMEIKAKLEGRLGHSVHKTTVYRMLKRHGWRKIVPRTVHVQSDAKQQEDFKKNSRTL</sequence>
<dbReference type="RefSeq" id="WP_073478770.1">
    <property type="nucleotide sequence ID" value="NZ_FQZU01000051.1"/>
</dbReference>
<organism evidence="3 4">
    <name type="scientific">Desulfatibacillum alkenivorans DSM 16219</name>
    <dbReference type="NCBI Taxonomy" id="1121393"/>
    <lineage>
        <taxon>Bacteria</taxon>
        <taxon>Pseudomonadati</taxon>
        <taxon>Thermodesulfobacteriota</taxon>
        <taxon>Desulfobacteria</taxon>
        <taxon>Desulfobacterales</taxon>
        <taxon>Desulfatibacillaceae</taxon>
        <taxon>Desulfatibacillum</taxon>
    </lineage>
</organism>
<feature type="domain" description="Winged helix-turn helix" evidence="1">
    <location>
        <begin position="111"/>
        <end position="164"/>
    </location>
</feature>
<dbReference type="STRING" id="1121393.SAMN02745216_04789"/>
<dbReference type="SUPFAM" id="SSF46689">
    <property type="entry name" value="Homeodomain-like"/>
    <property type="match status" value="1"/>
</dbReference>
<protein>
    <submittedName>
        <fullName evidence="3">Transposase</fullName>
    </submittedName>
</protein>
<gene>
    <name evidence="2" type="ORF">SAMN02745216_04789</name>
    <name evidence="3" type="ORF">SAMN02745216_04882</name>
</gene>
<dbReference type="Pfam" id="PF13592">
    <property type="entry name" value="HTH_33"/>
    <property type="match status" value="1"/>
</dbReference>
<reference evidence="4" key="1">
    <citation type="submission" date="2016-11" db="EMBL/GenBank/DDBJ databases">
        <authorList>
            <person name="Varghese N."/>
            <person name="Submissions S."/>
        </authorList>
    </citation>
    <scope>NUCLEOTIDE SEQUENCE [LARGE SCALE GENOMIC DNA]</scope>
    <source>
        <strain evidence="4">DSM 16219</strain>
    </source>
</reference>